<dbReference type="RefSeq" id="XP_002682741.1">
    <property type="nucleotide sequence ID" value="XM_002682695.1"/>
</dbReference>
<gene>
    <name evidence="2" type="ORF">NAEGRDRAFT_77975</name>
</gene>
<feature type="compositionally biased region" description="Low complexity" evidence="1">
    <location>
        <begin position="117"/>
        <end position="132"/>
    </location>
</feature>
<evidence type="ECO:0000256" key="1">
    <source>
        <dbReference type="SAM" id="MobiDB-lite"/>
    </source>
</evidence>
<feature type="compositionally biased region" description="Basic residues" evidence="1">
    <location>
        <begin position="141"/>
        <end position="150"/>
    </location>
</feature>
<evidence type="ECO:0000313" key="2">
    <source>
        <dbReference type="EMBL" id="EFC49997.1"/>
    </source>
</evidence>
<dbReference type="GeneID" id="8858911"/>
<name>D2UZU9_NAEGR</name>
<evidence type="ECO:0000313" key="3">
    <source>
        <dbReference type="Proteomes" id="UP000006671"/>
    </source>
</evidence>
<dbReference type="OMA" id="ENETNHD"/>
<accession>D2UZU9</accession>
<reference evidence="2 3" key="1">
    <citation type="journal article" date="2010" name="Cell">
        <title>The genome of Naegleria gruberi illuminates early eukaryotic versatility.</title>
        <authorList>
            <person name="Fritz-Laylin L.K."/>
            <person name="Prochnik S.E."/>
            <person name="Ginger M.L."/>
            <person name="Dacks J.B."/>
            <person name="Carpenter M.L."/>
            <person name="Field M.C."/>
            <person name="Kuo A."/>
            <person name="Paredez A."/>
            <person name="Chapman J."/>
            <person name="Pham J."/>
            <person name="Shu S."/>
            <person name="Neupane R."/>
            <person name="Cipriano M."/>
            <person name="Mancuso J."/>
            <person name="Tu H."/>
            <person name="Salamov A."/>
            <person name="Lindquist E."/>
            <person name="Shapiro H."/>
            <person name="Lucas S."/>
            <person name="Grigoriev I.V."/>
            <person name="Cande W.Z."/>
            <person name="Fulton C."/>
            <person name="Rokhsar D.S."/>
            <person name="Dawson S.C."/>
        </authorList>
    </citation>
    <scope>NUCLEOTIDE SEQUENCE [LARGE SCALE GENOMIC DNA]</scope>
    <source>
        <strain evidence="2 3">NEG-M</strain>
    </source>
</reference>
<dbReference type="InParanoid" id="D2UZU9"/>
<feature type="region of interest" description="Disordered" evidence="1">
    <location>
        <begin position="1"/>
        <end position="28"/>
    </location>
</feature>
<dbReference type="VEuPathDB" id="AmoebaDB:NAEGRDRAFT_77975"/>
<dbReference type="KEGG" id="ngr:NAEGRDRAFT_77975"/>
<proteinExistence type="predicted"/>
<feature type="compositionally biased region" description="Low complexity" evidence="1">
    <location>
        <begin position="1"/>
        <end position="18"/>
    </location>
</feature>
<dbReference type="EMBL" id="GG738846">
    <property type="protein sequence ID" value="EFC49997.1"/>
    <property type="molecule type" value="Genomic_DNA"/>
</dbReference>
<sequence>MNFYSASSSSCTNNTMSTKLHQPSTSSQPTLYMDVQETFSDFTLNGSDISPTTTPTRFNDLSVFNIDNDDEEGYSTPTGDITFVPEESWVYSTPTKARGEPVCPGAPKRKNNINDDSFSSSHSLSFSQSLPSDNVISPKRGITKQKKYRKTSPSAAFVRRRSFPNIRLDFSDIDVSDEGQNTN</sequence>
<organism evidence="3">
    <name type="scientific">Naegleria gruberi</name>
    <name type="common">Amoeba</name>
    <dbReference type="NCBI Taxonomy" id="5762"/>
    <lineage>
        <taxon>Eukaryota</taxon>
        <taxon>Discoba</taxon>
        <taxon>Heterolobosea</taxon>
        <taxon>Tetramitia</taxon>
        <taxon>Eutetramitia</taxon>
        <taxon>Vahlkampfiidae</taxon>
        <taxon>Naegleria</taxon>
    </lineage>
</organism>
<feature type="region of interest" description="Disordered" evidence="1">
    <location>
        <begin position="95"/>
        <end position="154"/>
    </location>
</feature>
<protein>
    <submittedName>
        <fullName evidence="2">Predicted protein</fullName>
    </submittedName>
</protein>
<dbReference type="Proteomes" id="UP000006671">
    <property type="component" value="Unassembled WGS sequence"/>
</dbReference>
<feature type="compositionally biased region" description="Polar residues" evidence="1">
    <location>
        <begin position="19"/>
        <end position="28"/>
    </location>
</feature>
<dbReference type="AlphaFoldDB" id="D2UZU9"/>
<keyword evidence="3" id="KW-1185">Reference proteome</keyword>